<dbReference type="RefSeq" id="WP_183573801.1">
    <property type="nucleotide sequence ID" value="NZ_JACHOP010000035.1"/>
</dbReference>
<feature type="region of interest" description="Disordered" evidence="1">
    <location>
        <begin position="82"/>
        <end position="104"/>
    </location>
</feature>
<name>A0A840ZTF9_9HYPH</name>
<keyword evidence="3" id="KW-1185">Reference proteome</keyword>
<feature type="compositionally biased region" description="Basic and acidic residues" evidence="1">
    <location>
        <begin position="84"/>
        <end position="93"/>
    </location>
</feature>
<sequence>MSASASSDALSRPAPVLGLFSDGFSARRGPFPAAFPFTHACDPTHRFAFSVADDWYGRWNVLPWRPPAETVPSEDIFVVVPATDRSRRNDRPGRLPPAPRLRLS</sequence>
<organism evidence="2 3">
    <name type="scientific">Methylorubrum rhodinum</name>
    <dbReference type="NCBI Taxonomy" id="29428"/>
    <lineage>
        <taxon>Bacteria</taxon>
        <taxon>Pseudomonadati</taxon>
        <taxon>Pseudomonadota</taxon>
        <taxon>Alphaproteobacteria</taxon>
        <taxon>Hyphomicrobiales</taxon>
        <taxon>Methylobacteriaceae</taxon>
        <taxon>Methylorubrum</taxon>
    </lineage>
</organism>
<comment type="caution">
    <text evidence="2">The sequence shown here is derived from an EMBL/GenBank/DDBJ whole genome shotgun (WGS) entry which is preliminary data.</text>
</comment>
<gene>
    <name evidence="2" type="ORF">HNR00_004877</name>
</gene>
<dbReference type="EMBL" id="JACHOP010000035">
    <property type="protein sequence ID" value="MBB5760131.1"/>
    <property type="molecule type" value="Genomic_DNA"/>
</dbReference>
<evidence type="ECO:0000256" key="1">
    <source>
        <dbReference type="SAM" id="MobiDB-lite"/>
    </source>
</evidence>
<reference evidence="2 3" key="1">
    <citation type="submission" date="2020-08" db="EMBL/GenBank/DDBJ databases">
        <title>Genomic Encyclopedia of Type Strains, Phase IV (KMG-IV): sequencing the most valuable type-strain genomes for metagenomic binning, comparative biology and taxonomic classification.</title>
        <authorList>
            <person name="Goeker M."/>
        </authorList>
    </citation>
    <scope>NUCLEOTIDE SEQUENCE [LARGE SCALE GENOMIC DNA]</scope>
    <source>
        <strain evidence="2 3">DSM 2163</strain>
    </source>
</reference>
<evidence type="ECO:0000313" key="2">
    <source>
        <dbReference type="EMBL" id="MBB5760131.1"/>
    </source>
</evidence>
<proteinExistence type="predicted"/>
<dbReference type="AlphaFoldDB" id="A0A840ZTF9"/>
<protein>
    <submittedName>
        <fullName evidence="2">Uncharacterized protein</fullName>
    </submittedName>
</protein>
<accession>A0A840ZTF9</accession>
<feature type="compositionally biased region" description="Pro residues" evidence="1">
    <location>
        <begin position="94"/>
        <end position="104"/>
    </location>
</feature>
<evidence type="ECO:0000313" key="3">
    <source>
        <dbReference type="Proteomes" id="UP000583454"/>
    </source>
</evidence>
<dbReference type="Proteomes" id="UP000583454">
    <property type="component" value="Unassembled WGS sequence"/>
</dbReference>